<feature type="compositionally biased region" description="Acidic residues" evidence="1">
    <location>
        <begin position="148"/>
        <end position="175"/>
    </location>
</feature>
<feature type="transmembrane region" description="Helical" evidence="2">
    <location>
        <begin position="760"/>
        <end position="780"/>
    </location>
</feature>
<accession>A0A8H4RMK5</accession>
<dbReference type="InterPro" id="IPR000253">
    <property type="entry name" value="FHA_dom"/>
</dbReference>
<feature type="region of interest" description="Disordered" evidence="1">
    <location>
        <begin position="408"/>
        <end position="432"/>
    </location>
</feature>
<proteinExistence type="predicted"/>
<protein>
    <recommendedName>
        <fullName evidence="3">FHA domain-containing protein</fullName>
    </recommendedName>
</protein>
<feature type="region of interest" description="Disordered" evidence="1">
    <location>
        <begin position="546"/>
        <end position="568"/>
    </location>
</feature>
<name>A0A8H4RMK5_9HELO</name>
<dbReference type="InterPro" id="IPR008984">
    <property type="entry name" value="SMAD_FHA_dom_sf"/>
</dbReference>
<dbReference type="PANTHER" id="PTHR15715">
    <property type="entry name" value="CENTROSOMAL PROTEIN OF 170 KDA"/>
    <property type="match status" value="1"/>
</dbReference>
<dbReference type="PROSITE" id="PS50006">
    <property type="entry name" value="FHA_DOMAIN"/>
    <property type="match status" value="1"/>
</dbReference>
<dbReference type="PANTHER" id="PTHR15715:SF48">
    <property type="entry name" value="FHA DOMAIN-CONTAINING PROTEIN"/>
    <property type="match status" value="1"/>
</dbReference>
<dbReference type="Proteomes" id="UP000566819">
    <property type="component" value="Unassembled WGS sequence"/>
</dbReference>
<dbReference type="Gene3D" id="2.60.200.20">
    <property type="match status" value="1"/>
</dbReference>
<feature type="compositionally biased region" description="Acidic residues" evidence="1">
    <location>
        <begin position="295"/>
        <end position="322"/>
    </location>
</feature>
<dbReference type="GO" id="GO:0005737">
    <property type="term" value="C:cytoplasm"/>
    <property type="evidence" value="ECO:0007669"/>
    <property type="project" value="TreeGrafter"/>
</dbReference>
<dbReference type="EMBL" id="JAAMPI010000358">
    <property type="protein sequence ID" value="KAF4632318.1"/>
    <property type="molecule type" value="Genomic_DNA"/>
</dbReference>
<evidence type="ECO:0000313" key="4">
    <source>
        <dbReference type="EMBL" id="KAF4632318.1"/>
    </source>
</evidence>
<evidence type="ECO:0000256" key="1">
    <source>
        <dbReference type="SAM" id="MobiDB-lite"/>
    </source>
</evidence>
<evidence type="ECO:0000259" key="3">
    <source>
        <dbReference type="PROSITE" id="PS50006"/>
    </source>
</evidence>
<dbReference type="SMART" id="SM00240">
    <property type="entry name" value="FHA"/>
    <property type="match status" value="1"/>
</dbReference>
<reference evidence="4 5" key="1">
    <citation type="submission" date="2020-03" db="EMBL/GenBank/DDBJ databases">
        <title>Draft Genome Sequence of Cudoniella acicularis.</title>
        <authorList>
            <person name="Buettner E."/>
            <person name="Kellner H."/>
        </authorList>
    </citation>
    <scope>NUCLEOTIDE SEQUENCE [LARGE SCALE GENOMIC DNA]</scope>
    <source>
        <strain evidence="4 5">DSM 108380</strain>
    </source>
</reference>
<feature type="region of interest" description="Disordered" evidence="1">
    <location>
        <begin position="721"/>
        <end position="748"/>
    </location>
</feature>
<dbReference type="OrthoDB" id="4096268at2759"/>
<organism evidence="4 5">
    <name type="scientific">Cudoniella acicularis</name>
    <dbReference type="NCBI Taxonomy" id="354080"/>
    <lineage>
        <taxon>Eukaryota</taxon>
        <taxon>Fungi</taxon>
        <taxon>Dikarya</taxon>
        <taxon>Ascomycota</taxon>
        <taxon>Pezizomycotina</taxon>
        <taxon>Leotiomycetes</taxon>
        <taxon>Helotiales</taxon>
        <taxon>Tricladiaceae</taxon>
        <taxon>Cudoniella</taxon>
    </lineage>
</organism>
<evidence type="ECO:0000313" key="5">
    <source>
        <dbReference type="Proteomes" id="UP000566819"/>
    </source>
</evidence>
<keyword evidence="2" id="KW-0812">Transmembrane</keyword>
<feature type="region of interest" description="Disordered" evidence="1">
    <location>
        <begin position="259"/>
        <end position="322"/>
    </location>
</feature>
<dbReference type="Pfam" id="PF00498">
    <property type="entry name" value="FHA"/>
    <property type="match status" value="1"/>
</dbReference>
<sequence length="786" mass="84462">MDRQVNITLKALAGDVSIAERTIELNPHHLTIPIGRASKSLSKGILGSANNAWFDSPVMSRNHAEMCLNPVTNAVTIHDIGSMHGTCLNGRKLAADEPAVVVNGDELVFGAEVRRGPEVFPACAFRVSLDFVPYKTPNTGTFAFPDSSEIDDEDEYGFSDGNMDDQEPSSEDDVSIEMQPSVKVSKAIHAIDLTMEDSPAPTSSIRIDLTGEAPVETPAENRIMGLMAGRPADIDNTADPVSIALYAGNHAILVDSEEEYGDDHFSSDSEDQSEINDSDDSNSPDENEMLHNSESEDSDANEEVAIGEDFFDDTDVEDENEDMEPLTRFAIATETDRSILLADQASIEEDAMDDDDEGSDFGLSEAGEAGLRALFDDGTQHSISDASEVSLSAKPSADSKHEAVEDLYTAEPQKPIVPSSQPTTKNSEVDSDFCWSSPIKESLFTINAPDGTVPDAPTLLTARQPSPSDAAMVKSALPKRTSQSMDDVPIFQSQASNYGQLAQALGEKTGKHAFFEARENNKARVSATVEKKTDKTFERFVSPSFSLFSRDPPSQDNSQKPTFQVPRGPMGFGGRTSLYMGDSSAPTNTINFVKFGESSNTTTQATSSDVKLDLGTFAPAIPQEHNLVTVSSHPCIIPNIASPTQFSGRVPSPEYDMTSAVKFNESKAKSVRSRLSILDIIEDDTLEQAPVKSEAKVGGKRKAAEISNVIENEVRAWASSQESEAAPPSFASHASGQQLAATSKPEERPAKRLKTFLERAVYAAVGGVAVGAGVFFSLVATAPNFS</sequence>
<feature type="compositionally biased region" description="Low complexity" evidence="1">
    <location>
        <begin position="721"/>
        <end position="735"/>
    </location>
</feature>
<dbReference type="SUPFAM" id="SSF49879">
    <property type="entry name" value="SMAD/FHA domain"/>
    <property type="match status" value="1"/>
</dbReference>
<gene>
    <name evidence="4" type="ORF">G7Y89_g5809</name>
</gene>
<feature type="domain" description="FHA" evidence="3">
    <location>
        <begin position="32"/>
        <end position="93"/>
    </location>
</feature>
<comment type="caution">
    <text evidence="4">The sequence shown here is derived from an EMBL/GenBank/DDBJ whole genome shotgun (WGS) entry which is preliminary data.</text>
</comment>
<evidence type="ECO:0000256" key="2">
    <source>
        <dbReference type="SAM" id="Phobius"/>
    </source>
</evidence>
<feature type="compositionally biased region" description="Polar residues" evidence="1">
    <location>
        <begin position="546"/>
        <end position="562"/>
    </location>
</feature>
<feature type="region of interest" description="Disordered" evidence="1">
    <location>
        <begin position="143"/>
        <end position="176"/>
    </location>
</feature>
<keyword evidence="2" id="KW-1133">Transmembrane helix</keyword>
<keyword evidence="5" id="KW-1185">Reference proteome</keyword>
<feature type="compositionally biased region" description="Acidic residues" evidence="1">
    <location>
        <begin position="268"/>
        <end position="287"/>
    </location>
</feature>
<keyword evidence="2" id="KW-0472">Membrane</keyword>
<dbReference type="AlphaFoldDB" id="A0A8H4RMK5"/>
<dbReference type="InterPro" id="IPR051176">
    <property type="entry name" value="Cent_Immune-Sig_Mod"/>
</dbReference>